<name>A0A9P6H6B0_9AGAM</name>
<reference evidence="1" key="2">
    <citation type="submission" date="2020-11" db="EMBL/GenBank/DDBJ databases">
        <authorList>
            <consortium name="DOE Joint Genome Institute"/>
            <person name="Kuo A."/>
            <person name="Miyauchi S."/>
            <person name="Kiss E."/>
            <person name="Drula E."/>
            <person name="Kohler A."/>
            <person name="Sanchez-Garcia M."/>
            <person name="Andreopoulos B."/>
            <person name="Barry K.W."/>
            <person name="Bonito G."/>
            <person name="Buee M."/>
            <person name="Carver A."/>
            <person name="Chen C."/>
            <person name="Cichocki N."/>
            <person name="Clum A."/>
            <person name="Culley D."/>
            <person name="Crous P.W."/>
            <person name="Fauchery L."/>
            <person name="Girlanda M."/>
            <person name="Hayes R."/>
            <person name="Keri Z."/>
            <person name="Labutti K."/>
            <person name="Lipzen A."/>
            <person name="Lombard V."/>
            <person name="Magnuson J."/>
            <person name="Maillard F."/>
            <person name="Morin E."/>
            <person name="Murat C."/>
            <person name="Nolan M."/>
            <person name="Ohm R."/>
            <person name="Pangilinan J."/>
            <person name="Pereira M."/>
            <person name="Perotto S."/>
            <person name="Peter M."/>
            <person name="Riley R."/>
            <person name="Sitrit Y."/>
            <person name="Stielow B."/>
            <person name="Szollosi G."/>
            <person name="Zifcakova L."/>
            <person name="Stursova M."/>
            <person name="Spatafora J.W."/>
            <person name="Tedersoo L."/>
            <person name="Vaario L.-M."/>
            <person name="Yamada A."/>
            <person name="Yan M."/>
            <person name="Wang P."/>
            <person name="Xu J."/>
            <person name="Bruns T."/>
            <person name="Baldrian P."/>
            <person name="Vilgalys R."/>
            <person name="Henrissat B."/>
            <person name="Grigoriev I.V."/>
            <person name="Hibbett D."/>
            <person name="Nagy L.G."/>
            <person name="Martin F.M."/>
        </authorList>
    </citation>
    <scope>NUCLEOTIDE SEQUENCE</scope>
    <source>
        <strain evidence="1">UH-Tt-Lm1</strain>
    </source>
</reference>
<protein>
    <submittedName>
        <fullName evidence="1">Uncharacterized protein</fullName>
    </submittedName>
</protein>
<accession>A0A9P6H6B0</accession>
<dbReference type="Proteomes" id="UP000736335">
    <property type="component" value="Unassembled WGS sequence"/>
</dbReference>
<dbReference type="EMBL" id="WIUZ02000016">
    <property type="protein sequence ID" value="KAF9780407.1"/>
    <property type="molecule type" value="Genomic_DNA"/>
</dbReference>
<gene>
    <name evidence="1" type="ORF">BJ322DRAFT_1023690</name>
</gene>
<evidence type="ECO:0000313" key="1">
    <source>
        <dbReference type="EMBL" id="KAF9780407.1"/>
    </source>
</evidence>
<organism evidence="1 2">
    <name type="scientific">Thelephora terrestris</name>
    <dbReference type="NCBI Taxonomy" id="56493"/>
    <lineage>
        <taxon>Eukaryota</taxon>
        <taxon>Fungi</taxon>
        <taxon>Dikarya</taxon>
        <taxon>Basidiomycota</taxon>
        <taxon>Agaricomycotina</taxon>
        <taxon>Agaricomycetes</taxon>
        <taxon>Thelephorales</taxon>
        <taxon>Thelephoraceae</taxon>
        <taxon>Thelephora</taxon>
    </lineage>
</organism>
<dbReference type="AlphaFoldDB" id="A0A9P6H6B0"/>
<proteinExistence type="predicted"/>
<reference evidence="1" key="1">
    <citation type="journal article" date="2020" name="Nat. Commun.">
        <title>Large-scale genome sequencing of mycorrhizal fungi provides insights into the early evolution of symbiotic traits.</title>
        <authorList>
            <person name="Miyauchi S."/>
            <person name="Kiss E."/>
            <person name="Kuo A."/>
            <person name="Drula E."/>
            <person name="Kohler A."/>
            <person name="Sanchez-Garcia M."/>
            <person name="Morin E."/>
            <person name="Andreopoulos B."/>
            <person name="Barry K.W."/>
            <person name="Bonito G."/>
            <person name="Buee M."/>
            <person name="Carver A."/>
            <person name="Chen C."/>
            <person name="Cichocki N."/>
            <person name="Clum A."/>
            <person name="Culley D."/>
            <person name="Crous P.W."/>
            <person name="Fauchery L."/>
            <person name="Girlanda M."/>
            <person name="Hayes R.D."/>
            <person name="Keri Z."/>
            <person name="LaButti K."/>
            <person name="Lipzen A."/>
            <person name="Lombard V."/>
            <person name="Magnuson J."/>
            <person name="Maillard F."/>
            <person name="Murat C."/>
            <person name="Nolan M."/>
            <person name="Ohm R.A."/>
            <person name="Pangilinan J."/>
            <person name="Pereira M.F."/>
            <person name="Perotto S."/>
            <person name="Peter M."/>
            <person name="Pfister S."/>
            <person name="Riley R."/>
            <person name="Sitrit Y."/>
            <person name="Stielow J.B."/>
            <person name="Szollosi G."/>
            <person name="Zifcakova L."/>
            <person name="Stursova M."/>
            <person name="Spatafora J.W."/>
            <person name="Tedersoo L."/>
            <person name="Vaario L.M."/>
            <person name="Yamada A."/>
            <person name="Yan M."/>
            <person name="Wang P."/>
            <person name="Xu J."/>
            <person name="Bruns T."/>
            <person name="Baldrian P."/>
            <person name="Vilgalys R."/>
            <person name="Dunand C."/>
            <person name="Henrissat B."/>
            <person name="Grigoriev I.V."/>
            <person name="Hibbett D."/>
            <person name="Nagy L.G."/>
            <person name="Martin F.M."/>
        </authorList>
    </citation>
    <scope>NUCLEOTIDE SEQUENCE</scope>
    <source>
        <strain evidence="1">UH-Tt-Lm1</strain>
    </source>
</reference>
<keyword evidence="2" id="KW-1185">Reference proteome</keyword>
<dbReference type="OrthoDB" id="3256296at2759"/>
<evidence type="ECO:0000313" key="2">
    <source>
        <dbReference type="Proteomes" id="UP000736335"/>
    </source>
</evidence>
<sequence length="170" mass="19325">MQHFNIPHYIPDTRQVATQALSQLNFSHNRNTKRLQVFNGTLFLANGATQTVLDYASRLCLAPSYSNMFDILRILSEDEAQKVKLIGGDPTRGLDLMFDNVQTFTKQWEPRIGRENTMKVGMAGTVVELAGFNPQAVDLERRRQFINEGKPKKTSLRMDKLTELLDASHN</sequence>
<comment type="caution">
    <text evidence="1">The sequence shown here is derived from an EMBL/GenBank/DDBJ whole genome shotgun (WGS) entry which is preliminary data.</text>
</comment>